<dbReference type="AlphaFoldDB" id="A0ABD5MDK7"/>
<proteinExistence type="predicted"/>
<dbReference type="Proteomes" id="UP001570511">
    <property type="component" value="Unassembled WGS sequence"/>
</dbReference>
<keyword evidence="1" id="KW-0472">Membrane</keyword>
<name>A0ABD5MDK7_9EURY</name>
<dbReference type="RefSeq" id="WP_372390481.1">
    <property type="nucleotide sequence ID" value="NZ_JBGNYA010000001.1"/>
</dbReference>
<organism evidence="2 3">
    <name type="scientific">Halobellus rubicundus</name>
    <dbReference type="NCBI Taxonomy" id="2996466"/>
    <lineage>
        <taxon>Archaea</taxon>
        <taxon>Methanobacteriati</taxon>
        <taxon>Methanobacteriota</taxon>
        <taxon>Stenosarchaea group</taxon>
        <taxon>Halobacteria</taxon>
        <taxon>Halobacteriales</taxon>
        <taxon>Haloferacaceae</taxon>
        <taxon>Halobellus</taxon>
    </lineage>
</organism>
<keyword evidence="1" id="KW-1133">Transmembrane helix</keyword>
<dbReference type="EMBL" id="JBGNYA010000001">
    <property type="protein sequence ID" value="MFA1611977.1"/>
    <property type="molecule type" value="Genomic_DNA"/>
</dbReference>
<evidence type="ECO:0000256" key="1">
    <source>
        <dbReference type="SAM" id="Phobius"/>
    </source>
</evidence>
<comment type="caution">
    <text evidence="2">The sequence shown here is derived from an EMBL/GenBank/DDBJ whole genome shotgun (WGS) entry which is preliminary data.</text>
</comment>
<sequence length="80" mass="7718">MSEEPGFGEIPGAVGDYAAGVADVFARGIVVAAAVALLLAAVPLAIVGGGVALVALAVVAPAVAAAIALELPDRLREALE</sequence>
<keyword evidence="3" id="KW-1185">Reference proteome</keyword>
<evidence type="ECO:0000313" key="3">
    <source>
        <dbReference type="Proteomes" id="UP001570511"/>
    </source>
</evidence>
<gene>
    <name evidence="2" type="ORF">OS889_13295</name>
</gene>
<feature type="transmembrane region" description="Helical" evidence="1">
    <location>
        <begin position="52"/>
        <end position="71"/>
    </location>
</feature>
<keyword evidence="1" id="KW-0812">Transmembrane</keyword>
<evidence type="ECO:0000313" key="2">
    <source>
        <dbReference type="EMBL" id="MFA1611977.1"/>
    </source>
</evidence>
<protein>
    <submittedName>
        <fullName evidence="2">Uncharacterized protein</fullName>
    </submittedName>
</protein>
<reference evidence="2 3" key="1">
    <citation type="submission" date="2024-08" db="EMBL/GenBank/DDBJ databases">
        <title>Halobellus sp. MBLA0158 whole genome sequence.</title>
        <authorList>
            <person name="Hwang C.Y."/>
            <person name="Cho E.-S."/>
            <person name="Seo M.-J."/>
        </authorList>
    </citation>
    <scope>NUCLEOTIDE SEQUENCE [LARGE SCALE GENOMIC DNA]</scope>
    <source>
        <strain evidence="2 3">MBLA0158</strain>
    </source>
</reference>
<accession>A0ABD5MDK7</accession>
<feature type="transmembrane region" description="Helical" evidence="1">
    <location>
        <begin position="24"/>
        <end position="46"/>
    </location>
</feature>